<accession>A0AAD7R4Y3</accession>
<dbReference type="AlphaFoldDB" id="A0AAD7R4Y3"/>
<evidence type="ECO:0000313" key="2">
    <source>
        <dbReference type="EMBL" id="KAJ8358399.1"/>
    </source>
</evidence>
<comment type="caution">
    <text evidence="2">The sequence shown here is derived from an EMBL/GenBank/DDBJ whole genome shotgun (WGS) entry which is preliminary data.</text>
</comment>
<feature type="region of interest" description="Disordered" evidence="1">
    <location>
        <begin position="1"/>
        <end position="21"/>
    </location>
</feature>
<evidence type="ECO:0000313" key="3">
    <source>
        <dbReference type="Proteomes" id="UP001221898"/>
    </source>
</evidence>
<proteinExistence type="predicted"/>
<protein>
    <submittedName>
        <fullName evidence="2">Uncharacterized protein</fullName>
    </submittedName>
</protein>
<keyword evidence="3" id="KW-1185">Reference proteome</keyword>
<dbReference type="EMBL" id="JAINUG010001000">
    <property type="protein sequence ID" value="KAJ8358399.1"/>
    <property type="molecule type" value="Genomic_DNA"/>
</dbReference>
<gene>
    <name evidence="2" type="ORF">AAFF_G00010280</name>
</gene>
<name>A0AAD7R4Y3_9TELE</name>
<organism evidence="2 3">
    <name type="scientific">Aldrovandia affinis</name>
    <dbReference type="NCBI Taxonomy" id="143900"/>
    <lineage>
        <taxon>Eukaryota</taxon>
        <taxon>Metazoa</taxon>
        <taxon>Chordata</taxon>
        <taxon>Craniata</taxon>
        <taxon>Vertebrata</taxon>
        <taxon>Euteleostomi</taxon>
        <taxon>Actinopterygii</taxon>
        <taxon>Neopterygii</taxon>
        <taxon>Teleostei</taxon>
        <taxon>Notacanthiformes</taxon>
        <taxon>Halosauridae</taxon>
        <taxon>Aldrovandia</taxon>
    </lineage>
</organism>
<evidence type="ECO:0000256" key="1">
    <source>
        <dbReference type="SAM" id="MobiDB-lite"/>
    </source>
</evidence>
<sequence>MSCSRTDVSSSSSSYTDDPLGVLGARGHGEFQCSVEQRRVWGEEERAAVADETEILPPVSTCPPASTPAQVEYSLTLCHSQGSDPAGFFGTSSKAESVLWVHRGFTEQRLMSSSLPHEPKSARHCRIS</sequence>
<dbReference type="Proteomes" id="UP001221898">
    <property type="component" value="Unassembled WGS sequence"/>
</dbReference>
<reference evidence="2" key="1">
    <citation type="journal article" date="2023" name="Science">
        <title>Genome structures resolve the early diversification of teleost fishes.</title>
        <authorList>
            <person name="Parey E."/>
            <person name="Louis A."/>
            <person name="Montfort J."/>
            <person name="Bouchez O."/>
            <person name="Roques C."/>
            <person name="Iampietro C."/>
            <person name="Lluch J."/>
            <person name="Castinel A."/>
            <person name="Donnadieu C."/>
            <person name="Desvignes T."/>
            <person name="Floi Bucao C."/>
            <person name="Jouanno E."/>
            <person name="Wen M."/>
            <person name="Mejri S."/>
            <person name="Dirks R."/>
            <person name="Jansen H."/>
            <person name="Henkel C."/>
            <person name="Chen W.J."/>
            <person name="Zahm M."/>
            <person name="Cabau C."/>
            <person name="Klopp C."/>
            <person name="Thompson A.W."/>
            <person name="Robinson-Rechavi M."/>
            <person name="Braasch I."/>
            <person name="Lecointre G."/>
            <person name="Bobe J."/>
            <person name="Postlethwait J.H."/>
            <person name="Berthelot C."/>
            <person name="Roest Crollius H."/>
            <person name="Guiguen Y."/>
        </authorList>
    </citation>
    <scope>NUCLEOTIDE SEQUENCE</scope>
    <source>
        <strain evidence="2">NC1722</strain>
    </source>
</reference>